<feature type="region of interest" description="Disordered" evidence="1">
    <location>
        <begin position="163"/>
        <end position="209"/>
    </location>
</feature>
<feature type="region of interest" description="Disordered" evidence="1">
    <location>
        <begin position="83"/>
        <end position="111"/>
    </location>
</feature>
<dbReference type="EMBL" id="JAHRHJ020000007">
    <property type="protein sequence ID" value="KAH9309147.1"/>
    <property type="molecule type" value="Genomic_DNA"/>
</dbReference>
<organism evidence="2 3">
    <name type="scientific">Taxus chinensis</name>
    <name type="common">Chinese yew</name>
    <name type="synonym">Taxus wallichiana var. chinensis</name>
    <dbReference type="NCBI Taxonomy" id="29808"/>
    <lineage>
        <taxon>Eukaryota</taxon>
        <taxon>Viridiplantae</taxon>
        <taxon>Streptophyta</taxon>
        <taxon>Embryophyta</taxon>
        <taxon>Tracheophyta</taxon>
        <taxon>Spermatophyta</taxon>
        <taxon>Pinopsida</taxon>
        <taxon>Pinidae</taxon>
        <taxon>Conifers II</taxon>
        <taxon>Cupressales</taxon>
        <taxon>Taxaceae</taxon>
        <taxon>Taxus</taxon>
    </lineage>
</organism>
<gene>
    <name evidence="2" type="ORF">KI387_037058</name>
</gene>
<evidence type="ECO:0000256" key="1">
    <source>
        <dbReference type="SAM" id="MobiDB-lite"/>
    </source>
</evidence>
<keyword evidence="3" id="KW-1185">Reference proteome</keyword>
<evidence type="ECO:0000313" key="3">
    <source>
        <dbReference type="Proteomes" id="UP000824469"/>
    </source>
</evidence>
<name>A0AA38FRW2_TAXCH</name>
<sequence length="905" mass="100648">MYPFEPDQLVGARTMEERARTRTRRSPEDRAPIFTRRYLVRQLLKHGLIDERRGGSYMPEDRLLARSHENAFLSVNRYLRQDEPADSKSSFDRQVRSSSSHRKRKFDTSSSYAKGESYFTRKRVIQNKQELMQKNSRCHTDGFAAPFPISSVREDAKNVNFNQTSCLSGNGDDSELEEGELTPSTRGSSPSLSLSSSQPETENNGSVFPIEYRDNSCAINLTPTSKKRMKCSIDYSPSQFKKRKRRSSTESHIIVVCDQGSDRQQHNFLDNVKIASLLENTNTREDHQENDVRKRGLMLSNGLDLVSGKAGSEFDADVRSIDGKFNTISAPVKFRCPAANEWKPLQQEGDLREDKSIVHMKDAQGSNSGDESEMARLSLQGDQIDQSKQRQNLSAYSDLTSQVDLSSCIQHANIVGGNCLGFNCKRVDGSKGPVGALSATDKEMEKVRDMGNSKDCGSLSKEDAMQGKIAEVITYVEENVSVPNKEPGLQVSNVDSLYSEAVSNRVVLPVHNCLPFDGNENVNSPGSVNSLISLTGLSFGLGISESGPCKTEKVKGVTDHLGVHTSDLPLKHVHPHIDLVPFQKFISTVSECGLQGDDIGEKRELGKPRCTEATCVSSLVPMTTAVANSTVFLDDLDTILEAKRVDFTRVTLNSDSLMAKLNVQQIDDMRCSTESNISTALKDDYLHGKTPSIVELFGSYPTDLFDFHERPCKKLKSGHDANLKINLTQWSCTPNSHFPEARKQKCPISTIRSDVHQQSRSCSQVFKQKKWGSSLDTGHPQFPRSPLFQTYKVVPSLLPWKRPASVASHSRRINKKLQCFQTTQAFYSRSVNRFTLSGGSNLKWTKSIDKCTEKHNAEATIKADAVEKWKGEGKDDVAGDVGGKEQAKMLVACKAAQYLKLNAHK</sequence>
<feature type="compositionally biased region" description="Basic and acidic residues" evidence="1">
    <location>
        <begin position="14"/>
        <end position="29"/>
    </location>
</feature>
<comment type="caution">
    <text evidence="2">The sequence shown here is derived from an EMBL/GenBank/DDBJ whole genome shotgun (WGS) entry which is preliminary data.</text>
</comment>
<dbReference type="Proteomes" id="UP000824469">
    <property type="component" value="Unassembled WGS sequence"/>
</dbReference>
<feature type="compositionally biased region" description="Basic and acidic residues" evidence="1">
    <location>
        <begin position="83"/>
        <end position="95"/>
    </location>
</feature>
<protein>
    <submittedName>
        <fullName evidence="2">Uncharacterized protein</fullName>
    </submittedName>
</protein>
<evidence type="ECO:0000313" key="2">
    <source>
        <dbReference type="EMBL" id="KAH9309147.1"/>
    </source>
</evidence>
<accession>A0AA38FRW2</accession>
<dbReference type="AlphaFoldDB" id="A0AA38FRW2"/>
<proteinExistence type="predicted"/>
<reference evidence="2 3" key="1">
    <citation type="journal article" date="2021" name="Nat. Plants">
        <title>The Taxus genome provides insights into paclitaxel biosynthesis.</title>
        <authorList>
            <person name="Xiong X."/>
            <person name="Gou J."/>
            <person name="Liao Q."/>
            <person name="Li Y."/>
            <person name="Zhou Q."/>
            <person name="Bi G."/>
            <person name="Li C."/>
            <person name="Du R."/>
            <person name="Wang X."/>
            <person name="Sun T."/>
            <person name="Guo L."/>
            <person name="Liang H."/>
            <person name="Lu P."/>
            <person name="Wu Y."/>
            <person name="Zhang Z."/>
            <person name="Ro D.K."/>
            <person name="Shang Y."/>
            <person name="Huang S."/>
            <person name="Yan J."/>
        </authorList>
    </citation>
    <scope>NUCLEOTIDE SEQUENCE [LARGE SCALE GENOMIC DNA]</scope>
    <source>
        <strain evidence="2">Ta-2019</strain>
    </source>
</reference>
<feature type="compositionally biased region" description="Low complexity" evidence="1">
    <location>
        <begin position="181"/>
        <end position="201"/>
    </location>
</feature>
<feature type="region of interest" description="Disordered" evidence="1">
    <location>
        <begin position="1"/>
        <end position="29"/>
    </location>
</feature>